<dbReference type="SUPFAM" id="SSF56219">
    <property type="entry name" value="DNase I-like"/>
    <property type="match status" value="1"/>
</dbReference>
<accession>A0A8S3S0L0</accession>
<comment type="caution">
    <text evidence="2">The sequence shown here is derived from an EMBL/GenBank/DDBJ whole genome shotgun (WGS) entry which is preliminary data.</text>
</comment>
<gene>
    <name evidence="2" type="ORF">MEDL_26625</name>
</gene>
<evidence type="ECO:0000313" key="2">
    <source>
        <dbReference type="EMBL" id="CAG2212667.1"/>
    </source>
</evidence>
<dbReference type="InterPro" id="IPR036691">
    <property type="entry name" value="Endo/exonu/phosph_ase_sf"/>
</dbReference>
<sequence>MDGIFYYYIPPIHASTQDRKKQDKIPKNVPIKMLTVNFQSIKSKQGLVKNLVESTKPDIVLGTETWIDSSVKDNQIFPPNYTIYRNDRNMKGGGVLIAINHDHLSTPVPELQTNCEIVWAKISLAGSKDLYLASYYNPKISNEESLEELGRSLEKVNATKNAFIIVGGDFNLPGWNWKTRTLKPESTCQKNHYKFGDILDDNGLVQLVEEPTRGPNTLDLVITNNPTRFTRTKVIPGVSDHDIVFSEIDTKPLTRKQKPRNIPLYRKANWETIKEEMIQTHEKIRNLASNGSSAEELWLLFKTQVNQSVINHIPHKIAKQKDSLPWLTPNVRKLIRRRDRLYKRKKKSADPKITSKFKEARQKVQKELRRAYWKYIENIVTHKEEIQPHSNMKRFWTYIKHMKTDSSGVAPLRSDGVLHSHPVDQATILNKQFQSAFSSKKHIVQKNSNLVVTCQANTLLLKI</sequence>
<reference evidence="2" key="1">
    <citation type="submission" date="2021-03" db="EMBL/GenBank/DDBJ databases">
        <authorList>
            <person name="Bekaert M."/>
        </authorList>
    </citation>
    <scope>NUCLEOTIDE SEQUENCE</scope>
</reference>
<organism evidence="2 3">
    <name type="scientific">Mytilus edulis</name>
    <name type="common">Blue mussel</name>
    <dbReference type="NCBI Taxonomy" id="6550"/>
    <lineage>
        <taxon>Eukaryota</taxon>
        <taxon>Metazoa</taxon>
        <taxon>Spiralia</taxon>
        <taxon>Lophotrochozoa</taxon>
        <taxon>Mollusca</taxon>
        <taxon>Bivalvia</taxon>
        <taxon>Autobranchia</taxon>
        <taxon>Pteriomorphia</taxon>
        <taxon>Mytilida</taxon>
        <taxon>Mytiloidea</taxon>
        <taxon>Mytilidae</taxon>
        <taxon>Mytilinae</taxon>
        <taxon>Mytilus</taxon>
    </lineage>
</organism>
<dbReference type="Gene3D" id="3.60.10.10">
    <property type="entry name" value="Endonuclease/exonuclease/phosphatase"/>
    <property type="match status" value="1"/>
</dbReference>
<dbReference type="AlphaFoldDB" id="A0A8S3S0L0"/>
<evidence type="ECO:0000313" key="3">
    <source>
        <dbReference type="Proteomes" id="UP000683360"/>
    </source>
</evidence>
<dbReference type="GO" id="GO:0003824">
    <property type="term" value="F:catalytic activity"/>
    <property type="evidence" value="ECO:0007669"/>
    <property type="project" value="InterPro"/>
</dbReference>
<protein>
    <recommendedName>
        <fullName evidence="1">Endonuclease/exonuclease/phosphatase domain-containing protein</fullName>
    </recommendedName>
</protein>
<keyword evidence="3" id="KW-1185">Reference proteome</keyword>
<dbReference type="Proteomes" id="UP000683360">
    <property type="component" value="Unassembled WGS sequence"/>
</dbReference>
<name>A0A8S3S0L0_MYTED</name>
<dbReference type="EMBL" id="CAJPWZ010001308">
    <property type="protein sequence ID" value="CAG2212667.1"/>
    <property type="molecule type" value="Genomic_DNA"/>
</dbReference>
<dbReference type="GO" id="GO:0061343">
    <property type="term" value="P:cell adhesion involved in heart morphogenesis"/>
    <property type="evidence" value="ECO:0007669"/>
    <property type="project" value="TreeGrafter"/>
</dbReference>
<dbReference type="PANTHER" id="PTHR33395:SF22">
    <property type="entry name" value="REVERSE TRANSCRIPTASE DOMAIN-CONTAINING PROTEIN"/>
    <property type="match status" value="1"/>
</dbReference>
<dbReference type="PANTHER" id="PTHR33395">
    <property type="entry name" value="TRANSCRIPTASE, PUTATIVE-RELATED-RELATED"/>
    <property type="match status" value="1"/>
</dbReference>
<dbReference type="InterPro" id="IPR005135">
    <property type="entry name" value="Endo/exonuclease/phosphatase"/>
</dbReference>
<dbReference type="GO" id="GO:0007508">
    <property type="term" value="P:larval heart development"/>
    <property type="evidence" value="ECO:0007669"/>
    <property type="project" value="TreeGrafter"/>
</dbReference>
<feature type="domain" description="Endonuclease/exonuclease/phosphatase" evidence="1">
    <location>
        <begin position="131"/>
        <end position="244"/>
    </location>
</feature>
<proteinExistence type="predicted"/>
<dbReference type="Pfam" id="PF14529">
    <property type="entry name" value="Exo_endo_phos_2"/>
    <property type="match status" value="1"/>
</dbReference>
<dbReference type="OrthoDB" id="8069600at2759"/>
<evidence type="ECO:0000259" key="1">
    <source>
        <dbReference type="Pfam" id="PF14529"/>
    </source>
</evidence>
<dbReference type="GO" id="GO:0031012">
    <property type="term" value="C:extracellular matrix"/>
    <property type="evidence" value="ECO:0007669"/>
    <property type="project" value="TreeGrafter"/>
</dbReference>